<keyword evidence="3 9" id="KW-0812">Transmembrane</keyword>
<accession>A0A9P6B0S9</accession>
<dbReference type="OrthoDB" id="337750at2759"/>
<dbReference type="GO" id="GO:0005789">
    <property type="term" value="C:endoplasmic reticulum membrane"/>
    <property type="evidence" value="ECO:0007669"/>
    <property type="project" value="UniProtKB-SubCell"/>
</dbReference>
<evidence type="ECO:0000256" key="3">
    <source>
        <dbReference type="ARBA" id="ARBA00022692"/>
    </source>
</evidence>
<keyword evidence="6 9" id="KW-1133">Transmembrane helix</keyword>
<dbReference type="Proteomes" id="UP000886523">
    <property type="component" value="Unassembled WGS sequence"/>
</dbReference>
<comment type="caution">
    <text evidence="10">The sequence shown here is derived from an EMBL/GenBank/DDBJ whole genome shotgun (WGS) entry which is preliminary data.</text>
</comment>
<dbReference type="GO" id="GO:0000139">
    <property type="term" value="C:Golgi membrane"/>
    <property type="evidence" value="ECO:0007669"/>
    <property type="project" value="UniProtKB-SubCell"/>
</dbReference>
<keyword evidence="8 9" id="KW-0472">Membrane</keyword>
<keyword evidence="5 9" id="KW-0653">Protein transport</keyword>
<evidence type="ECO:0000256" key="5">
    <source>
        <dbReference type="ARBA" id="ARBA00022927"/>
    </source>
</evidence>
<keyword evidence="11" id="KW-1185">Reference proteome</keyword>
<comment type="function">
    <text evidence="9">Has a role in transport between endoplasmic reticulum and Golgi.</text>
</comment>
<name>A0A9P6B0S9_9AGAM</name>
<keyword evidence="7 9" id="KW-0333">Golgi apparatus</keyword>
<protein>
    <recommendedName>
        <fullName evidence="9">Protein YIF1</fullName>
    </recommendedName>
</protein>
<dbReference type="InterPro" id="IPR005578">
    <property type="entry name" value="Yif1_fam"/>
</dbReference>
<evidence type="ECO:0000256" key="8">
    <source>
        <dbReference type="ARBA" id="ARBA00023136"/>
    </source>
</evidence>
<dbReference type="GO" id="GO:0030134">
    <property type="term" value="C:COPII-coated ER to Golgi transport vesicle"/>
    <property type="evidence" value="ECO:0007669"/>
    <property type="project" value="TreeGrafter"/>
</dbReference>
<keyword evidence="2 9" id="KW-0813">Transport</keyword>
<dbReference type="PANTHER" id="PTHR14083">
    <property type="entry name" value="YIP1 INTERACTING FACTOR HOMOLOG YIF1 PROTEIN"/>
    <property type="match status" value="1"/>
</dbReference>
<comment type="similarity">
    <text evidence="1 9">Belongs to the YIF1 family.</text>
</comment>
<dbReference type="PANTHER" id="PTHR14083:SF0">
    <property type="entry name" value="YIP1D-INTERACTING FACTOR 1, ISOFORM C"/>
    <property type="match status" value="1"/>
</dbReference>
<dbReference type="Pfam" id="PF03878">
    <property type="entry name" value="YIF1"/>
    <property type="match status" value="1"/>
</dbReference>
<organism evidence="10 11">
    <name type="scientific">Hydnum rufescens UP504</name>
    <dbReference type="NCBI Taxonomy" id="1448309"/>
    <lineage>
        <taxon>Eukaryota</taxon>
        <taxon>Fungi</taxon>
        <taxon>Dikarya</taxon>
        <taxon>Basidiomycota</taxon>
        <taxon>Agaricomycotina</taxon>
        <taxon>Agaricomycetes</taxon>
        <taxon>Cantharellales</taxon>
        <taxon>Hydnaceae</taxon>
        <taxon>Hydnum</taxon>
    </lineage>
</organism>
<sequence>MRFQGSPQPVPYAAHTSNRVPNVAGYGPQYQTFAGTVPMHPLGPSVPLVPNLTAWGVNDATAQMGMQFGRSAVAAGQDYVEKNINTYLPVSLLKHQFNVSNSYVLQKLRLVIFPWRHRPWSRQVRKSDAGQNEGWKPPREDINSPDLYIPSMAIVTYVLLAALHAGLQKRFNPEMLGVTSSKAFGVILSDFLIIKLGCYALAISGQGQVVDIFAYSGYKFEGIVVTLLARLLGVRGFLYWAIFLYTFVANAFFMLRSLRYVVLPDPTTSPSNVSVGNSHIVTHSQRGQRRNFLLFVAASQILWMWVLAV</sequence>
<evidence type="ECO:0000256" key="2">
    <source>
        <dbReference type="ARBA" id="ARBA00022448"/>
    </source>
</evidence>
<dbReference type="GO" id="GO:0006888">
    <property type="term" value="P:endoplasmic reticulum to Golgi vesicle-mediated transport"/>
    <property type="evidence" value="ECO:0007669"/>
    <property type="project" value="UniProtKB-UniRule"/>
</dbReference>
<dbReference type="AlphaFoldDB" id="A0A9P6B0S9"/>
<evidence type="ECO:0000313" key="11">
    <source>
        <dbReference type="Proteomes" id="UP000886523"/>
    </source>
</evidence>
<evidence type="ECO:0000256" key="1">
    <source>
        <dbReference type="ARBA" id="ARBA00009727"/>
    </source>
</evidence>
<evidence type="ECO:0000256" key="4">
    <source>
        <dbReference type="ARBA" id="ARBA00022824"/>
    </source>
</evidence>
<evidence type="ECO:0000256" key="7">
    <source>
        <dbReference type="ARBA" id="ARBA00023034"/>
    </source>
</evidence>
<feature type="transmembrane region" description="Helical" evidence="9">
    <location>
        <begin position="147"/>
        <end position="167"/>
    </location>
</feature>
<dbReference type="EMBL" id="MU128951">
    <property type="protein sequence ID" value="KAF9515367.1"/>
    <property type="molecule type" value="Genomic_DNA"/>
</dbReference>
<gene>
    <name evidence="10" type="ORF">BS47DRAFT_1316137</name>
</gene>
<keyword evidence="4 9" id="KW-0256">Endoplasmic reticulum</keyword>
<feature type="transmembrane region" description="Helical" evidence="9">
    <location>
        <begin position="292"/>
        <end position="308"/>
    </location>
</feature>
<feature type="transmembrane region" description="Helical" evidence="9">
    <location>
        <begin position="183"/>
        <end position="203"/>
    </location>
</feature>
<proteinExistence type="inferred from homology"/>
<evidence type="ECO:0000256" key="9">
    <source>
        <dbReference type="RuleBase" id="RU368073"/>
    </source>
</evidence>
<evidence type="ECO:0000313" key="10">
    <source>
        <dbReference type="EMBL" id="KAF9515367.1"/>
    </source>
</evidence>
<dbReference type="GO" id="GO:0005793">
    <property type="term" value="C:endoplasmic reticulum-Golgi intermediate compartment"/>
    <property type="evidence" value="ECO:0007669"/>
    <property type="project" value="UniProtKB-UniRule"/>
</dbReference>
<feature type="transmembrane region" description="Helical" evidence="9">
    <location>
        <begin position="237"/>
        <end position="255"/>
    </location>
</feature>
<comment type="subcellular location">
    <subcellularLocation>
        <location evidence="9">Endoplasmic reticulum membrane</location>
        <topology evidence="9">Multi-pass membrane protein</topology>
    </subcellularLocation>
    <subcellularLocation>
        <location evidence="9">Golgi apparatus membrane</location>
        <topology evidence="9">Multi-pass membrane protein</topology>
    </subcellularLocation>
</comment>
<reference evidence="10" key="1">
    <citation type="journal article" date="2020" name="Nat. Commun.">
        <title>Large-scale genome sequencing of mycorrhizal fungi provides insights into the early evolution of symbiotic traits.</title>
        <authorList>
            <person name="Miyauchi S."/>
            <person name="Kiss E."/>
            <person name="Kuo A."/>
            <person name="Drula E."/>
            <person name="Kohler A."/>
            <person name="Sanchez-Garcia M."/>
            <person name="Morin E."/>
            <person name="Andreopoulos B."/>
            <person name="Barry K.W."/>
            <person name="Bonito G."/>
            <person name="Buee M."/>
            <person name="Carver A."/>
            <person name="Chen C."/>
            <person name="Cichocki N."/>
            <person name="Clum A."/>
            <person name="Culley D."/>
            <person name="Crous P.W."/>
            <person name="Fauchery L."/>
            <person name="Girlanda M."/>
            <person name="Hayes R.D."/>
            <person name="Keri Z."/>
            <person name="LaButti K."/>
            <person name="Lipzen A."/>
            <person name="Lombard V."/>
            <person name="Magnuson J."/>
            <person name="Maillard F."/>
            <person name="Murat C."/>
            <person name="Nolan M."/>
            <person name="Ohm R.A."/>
            <person name="Pangilinan J."/>
            <person name="Pereira M.F."/>
            <person name="Perotto S."/>
            <person name="Peter M."/>
            <person name="Pfister S."/>
            <person name="Riley R."/>
            <person name="Sitrit Y."/>
            <person name="Stielow J.B."/>
            <person name="Szollosi G."/>
            <person name="Zifcakova L."/>
            <person name="Stursova M."/>
            <person name="Spatafora J.W."/>
            <person name="Tedersoo L."/>
            <person name="Vaario L.M."/>
            <person name="Yamada A."/>
            <person name="Yan M."/>
            <person name="Wang P."/>
            <person name="Xu J."/>
            <person name="Bruns T."/>
            <person name="Baldrian P."/>
            <person name="Vilgalys R."/>
            <person name="Dunand C."/>
            <person name="Henrissat B."/>
            <person name="Grigoriev I.V."/>
            <person name="Hibbett D."/>
            <person name="Nagy L.G."/>
            <person name="Martin F.M."/>
        </authorList>
    </citation>
    <scope>NUCLEOTIDE SEQUENCE</scope>
    <source>
        <strain evidence="10">UP504</strain>
    </source>
</reference>
<evidence type="ECO:0000256" key="6">
    <source>
        <dbReference type="ARBA" id="ARBA00022989"/>
    </source>
</evidence>
<dbReference type="GO" id="GO:0015031">
    <property type="term" value="P:protein transport"/>
    <property type="evidence" value="ECO:0007669"/>
    <property type="project" value="UniProtKB-KW"/>
</dbReference>